<dbReference type="Proteomes" id="UP000828390">
    <property type="component" value="Unassembled WGS sequence"/>
</dbReference>
<sequence>MKCIILNERLQRLGTPYKFKYHPHCVVCLSHDALCVTVGGDKVVCFLSVSTDNTIRLTREIRTSFMFFSICCMSPSHMVVSTVNDSHLAAIISVHGVESDFEHVTFPVKKYKQNESMCTYVQCKNTLVLTDRYAHTVYMYDTVKNTSRAVTDRNIQQPRGACVGPGDTVLVCSENKNSIVHLTADGDLLGSYPVDMEYPCSICVSKDETKMAVFGGANGPKKLYLNKISPA</sequence>
<keyword evidence="2" id="KW-1185">Reference proteome</keyword>
<dbReference type="AlphaFoldDB" id="A0A9D4FVG0"/>
<gene>
    <name evidence="1" type="ORF">DPMN_132084</name>
</gene>
<evidence type="ECO:0000313" key="2">
    <source>
        <dbReference type="Proteomes" id="UP000828390"/>
    </source>
</evidence>
<proteinExistence type="predicted"/>
<organism evidence="1 2">
    <name type="scientific">Dreissena polymorpha</name>
    <name type="common">Zebra mussel</name>
    <name type="synonym">Mytilus polymorpha</name>
    <dbReference type="NCBI Taxonomy" id="45954"/>
    <lineage>
        <taxon>Eukaryota</taxon>
        <taxon>Metazoa</taxon>
        <taxon>Spiralia</taxon>
        <taxon>Lophotrochozoa</taxon>
        <taxon>Mollusca</taxon>
        <taxon>Bivalvia</taxon>
        <taxon>Autobranchia</taxon>
        <taxon>Heteroconchia</taxon>
        <taxon>Euheterodonta</taxon>
        <taxon>Imparidentia</taxon>
        <taxon>Neoheterodontei</taxon>
        <taxon>Myida</taxon>
        <taxon>Dreissenoidea</taxon>
        <taxon>Dreissenidae</taxon>
        <taxon>Dreissena</taxon>
    </lineage>
</organism>
<dbReference type="EMBL" id="JAIWYP010000006">
    <property type="protein sequence ID" value="KAH3803816.1"/>
    <property type="molecule type" value="Genomic_DNA"/>
</dbReference>
<dbReference type="SUPFAM" id="SSF63829">
    <property type="entry name" value="Calcium-dependent phosphotriesterase"/>
    <property type="match status" value="1"/>
</dbReference>
<protein>
    <submittedName>
        <fullName evidence="1">Uncharacterized protein</fullName>
    </submittedName>
</protein>
<comment type="caution">
    <text evidence="1">The sequence shown here is derived from an EMBL/GenBank/DDBJ whole genome shotgun (WGS) entry which is preliminary data.</text>
</comment>
<reference evidence="1" key="1">
    <citation type="journal article" date="2019" name="bioRxiv">
        <title>The Genome of the Zebra Mussel, Dreissena polymorpha: A Resource for Invasive Species Research.</title>
        <authorList>
            <person name="McCartney M.A."/>
            <person name="Auch B."/>
            <person name="Kono T."/>
            <person name="Mallez S."/>
            <person name="Zhang Y."/>
            <person name="Obille A."/>
            <person name="Becker A."/>
            <person name="Abrahante J.E."/>
            <person name="Garbe J."/>
            <person name="Badalamenti J.P."/>
            <person name="Herman A."/>
            <person name="Mangelson H."/>
            <person name="Liachko I."/>
            <person name="Sullivan S."/>
            <person name="Sone E.D."/>
            <person name="Koren S."/>
            <person name="Silverstein K.A.T."/>
            <person name="Beckman K.B."/>
            <person name="Gohl D.M."/>
        </authorList>
    </citation>
    <scope>NUCLEOTIDE SEQUENCE</scope>
    <source>
        <strain evidence="1">Duluth1</strain>
        <tissue evidence="1">Whole animal</tissue>
    </source>
</reference>
<evidence type="ECO:0000313" key="1">
    <source>
        <dbReference type="EMBL" id="KAH3803816.1"/>
    </source>
</evidence>
<reference evidence="1" key="2">
    <citation type="submission" date="2020-11" db="EMBL/GenBank/DDBJ databases">
        <authorList>
            <person name="McCartney M.A."/>
            <person name="Auch B."/>
            <person name="Kono T."/>
            <person name="Mallez S."/>
            <person name="Becker A."/>
            <person name="Gohl D.M."/>
            <person name="Silverstein K.A.T."/>
            <person name="Koren S."/>
            <person name="Bechman K.B."/>
            <person name="Herman A."/>
            <person name="Abrahante J.E."/>
            <person name="Garbe J."/>
        </authorList>
    </citation>
    <scope>NUCLEOTIDE SEQUENCE</scope>
    <source>
        <strain evidence="1">Duluth1</strain>
        <tissue evidence="1">Whole animal</tissue>
    </source>
</reference>
<dbReference type="InterPro" id="IPR011042">
    <property type="entry name" value="6-blade_b-propeller_TolB-like"/>
</dbReference>
<dbReference type="Gene3D" id="2.120.10.30">
    <property type="entry name" value="TolB, C-terminal domain"/>
    <property type="match status" value="1"/>
</dbReference>
<name>A0A9D4FVG0_DREPO</name>
<accession>A0A9D4FVG0</accession>